<evidence type="ECO:0000256" key="6">
    <source>
        <dbReference type="ARBA" id="ARBA00022927"/>
    </source>
</evidence>
<dbReference type="SUPFAM" id="SSF46785">
    <property type="entry name" value="Winged helix' DNA-binding domain"/>
    <property type="match status" value="1"/>
</dbReference>
<dbReference type="GO" id="GO:0012505">
    <property type="term" value="C:endomembrane system"/>
    <property type="evidence" value="ECO:0007669"/>
    <property type="project" value="UniProtKB-SubCell"/>
</dbReference>
<dbReference type="Pfam" id="PF03911">
    <property type="entry name" value="Sec61_beta"/>
    <property type="match status" value="1"/>
</dbReference>
<evidence type="ECO:0000256" key="4">
    <source>
        <dbReference type="ARBA" id="ARBA00022448"/>
    </source>
</evidence>
<keyword evidence="8" id="KW-0811">Translocation</keyword>
<dbReference type="InterPro" id="IPR011039">
    <property type="entry name" value="TFIIF_interaction"/>
</dbReference>
<dbReference type="GO" id="GO:0006367">
    <property type="term" value="P:transcription initiation at RNA polymerase II promoter"/>
    <property type="evidence" value="ECO:0007669"/>
    <property type="project" value="InterPro"/>
</dbReference>
<evidence type="ECO:0000313" key="19">
    <source>
        <dbReference type="Proteomes" id="UP001454036"/>
    </source>
</evidence>
<dbReference type="Gene3D" id="1.10.10.10">
    <property type="entry name" value="Winged helix-like DNA-binding domain superfamily/Winged helix DNA-binding domain"/>
    <property type="match status" value="1"/>
</dbReference>
<keyword evidence="19" id="KW-1185">Reference proteome</keyword>
<evidence type="ECO:0000256" key="3">
    <source>
        <dbReference type="ARBA" id="ARBA00009543"/>
    </source>
</evidence>
<dbReference type="InterPro" id="IPR036390">
    <property type="entry name" value="WH_DNA-bd_sf"/>
</dbReference>
<protein>
    <submittedName>
        <fullName evidence="18">General transcription factor</fullName>
    </submittedName>
</protein>
<dbReference type="InterPro" id="IPR040450">
    <property type="entry name" value="TFIIF_beta_HTH"/>
</dbReference>
<evidence type="ECO:0000256" key="8">
    <source>
        <dbReference type="ARBA" id="ARBA00023010"/>
    </source>
</evidence>
<reference evidence="18 19" key="1">
    <citation type="submission" date="2024-01" db="EMBL/GenBank/DDBJ databases">
        <title>The complete chloroplast genome sequence of Lithospermum erythrorhizon: insights into the phylogenetic relationship among Boraginaceae species and the maternal lineages of purple gromwells.</title>
        <authorList>
            <person name="Okada T."/>
            <person name="Watanabe K."/>
        </authorList>
    </citation>
    <scope>NUCLEOTIDE SEQUENCE [LARGE SCALE GENOMIC DNA]</scope>
</reference>
<evidence type="ECO:0000256" key="12">
    <source>
        <dbReference type="ARBA" id="ARBA00023163"/>
    </source>
</evidence>
<evidence type="ECO:0000256" key="7">
    <source>
        <dbReference type="ARBA" id="ARBA00022989"/>
    </source>
</evidence>
<keyword evidence="4" id="KW-0813">Transport</keyword>
<evidence type="ECO:0000256" key="10">
    <source>
        <dbReference type="ARBA" id="ARBA00023125"/>
    </source>
</evidence>
<dbReference type="GO" id="GO:0003677">
    <property type="term" value="F:DNA binding"/>
    <property type="evidence" value="ECO:0007669"/>
    <property type="project" value="UniProtKB-KW"/>
</dbReference>
<keyword evidence="5 16" id="KW-0812">Transmembrane</keyword>
<keyword evidence="9" id="KW-0805">Transcription regulation</keyword>
<proteinExistence type="inferred from homology"/>
<feature type="domain" description="TFIIF beta subunit HTH" evidence="17">
    <location>
        <begin position="309"/>
        <end position="372"/>
    </location>
</feature>
<dbReference type="EMBL" id="BAABME010008223">
    <property type="protein sequence ID" value="GAA0172646.1"/>
    <property type="molecule type" value="Genomic_DNA"/>
</dbReference>
<organism evidence="18 19">
    <name type="scientific">Lithospermum erythrorhizon</name>
    <name type="common">Purple gromwell</name>
    <name type="synonym">Lithospermum officinale var. erythrorhizon</name>
    <dbReference type="NCBI Taxonomy" id="34254"/>
    <lineage>
        <taxon>Eukaryota</taxon>
        <taxon>Viridiplantae</taxon>
        <taxon>Streptophyta</taxon>
        <taxon>Embryophyta</taxon>
        <taxon>Tracheophyta</taxon>
        <taxon>Spermatophyta</taxon>
        <taxon>Magnoliopsida</taxon>
        <taxon>eudicotyledons</taxon>
        <taxon>Gunneridae</taxon>
        <taxon>Pentapetalae</taxon>
        <taxon>asterids</taxon>
        <taxon>lamiids</taxon>
        <taxon>Boraginales</taxon>
        <taxon>Boraginaceae</taxon>
        <taxon>Boraginoideae</taxon>
        <taxon>Lithospermeae</taxon>
        <taxon>Lithospermum</taxon>
    </lineage>
</organism>
<dbReference type="PANTHER" id="PTHR10445">
    <property type="entry name" value="GENERAL TRANSCRIPTION FACTOR IIF SUBUNIT 2"/>
    <property type="match status" value="1"/>
</dbReference>
<comment type="caution">
    <text evidence="18">The sequence shown here is derived from an EMBL/GenBank/DDBJ whole genome shotgun (WGS) entry which is preliminary data.</text>
</comment>
<evidence type="ECO:0000256" key="9">
    <source>
        <dbReference type="ARBA" id="ARBA00023015"/>
    </source>
</evidence>
<comment type="subcellular location">
    <subcellularLocation>
        <location evidence="14">Endomembrane system</location>
        <topology evidence="14">Single-pass membrane protein</topology>
    </subcellularLocation>
    <subcellularLocation>
        <location evidence="1">Nucleus</location>
    </subcellularLocation>
</comment>
<evidence type="ECO:0000256" key="13">
    <source>
        <dbReference type="ARBA" id="ARBA00023242"/>
    </source>
</evidence>
<evidence type="ECO:0000313" key="18">
    <source>
        <dbReference type="EMBL" id="GAA0172646.1"/>
    </source>
</evidence>
<dbReference type="Proteomes" id="UP001454036">
    <property type="component" value="Unassembled WGS sequence"/>
</dbReference>
<dbReference type="InterPro" id="IPR003196">
    <property type="entry name" value="TFIIF_beta"/>
</dbReference>
<comment type="similarity">
    <text evidence="3">Belongs to the TFIIF beta subunit family.</text>
</comment>
<gene>
    <name evidence="18" type="ORF">LIER_26433</name>
</gene>
<evidence type="ECO:0000256" key="14">
    <source>
        <dbReference type="ARBA" id="ARBA00037847"/>
    </source>
</evidence>
<evidence type="ECO:0000256" key="15">
    <source>
        <dbReference type="SAM" id="MobiDB-lite"/>
    </source>
</evidence>
<keyword evidence="13" id="KW-0539">Nucleus</keyword>
<keyword evidence="10" id="KW-0238">DNA-binding</keyword>
<dbReference type="PANTHER" id="PTHR10445:SF2">
    <property type="entry name" value="TRANSCRIPTION INITIATION FACTOR IIF, BETA SUBUNIT"/>
    <property type="match status" value="1"/>
</dbReference>
<feature type="region of interest" description="Disordered" evidence="15">
    <location>
        <begin position="1"/>
        <end position="26"/>
    </location>
</feature>
<dbReference type="Pfam" id="PF02270">
    <property type="entry name" value="TFIIF_beta"/>
    <property type="match status" value="1"/>
</dbReference>
<name>A0AAV3RAE9_LITER</name>
<sequence length="381" mass="43205">MAQRGGGIRRRRLSRGGGNDEANENNNMLQFHTDETVGLMLSPTTVLTISIGFIVFVSILHAIGKLYLFPSNTNSSNGVLKLAHNSFSFPPKTPASMAEITTITDSPVEEYDDDLPLIPNLETWKSERHVWLMKCPSVVSRFLHPHQTPDALNGFPISINNDAPIAKVTVIVDPLLPTEDISSTQYTMELAGSDPGNVPKVFSLDMSKDIVPMSVFSESSQGKLSAEGKIHRKFDMRPHHENIGDYGRLCRERTNKYLTKPRRIQVIDDDNGKHMRPMPGIFSPRLNGSAFIQDKKKRPGKGSEMKRTRRDREEMEEIMFKLFERQPNWTLKQLIHETDQPEQFLKDMLKLLCVYNNKGANQGSYELKSEYKKSEDNSDLQ</sequence>
<dbReference type="GO" id="GO:0005674">
    <property type="term" value="C:transcription factor TFIIF complex"/>
    <property type="evidence" value="ECO:0007669"/>
    <property type="project" value="InterPro"/>
</dbReference>
<evidence type="ECO:0000256" key="5">
    <source>
        <dbReference type="ARBA" id="ARBA00022692"/>
    </source>
</evidence>
<dbReference type="InterPro" id="IPR016482">
    <property type="entry name" value="SecG/Sec61-beta/Sbh"/>
</dbReference>
<evidence type="ECO:0000256" key="11">
    <source>
        <dbReference type="ARBA" id="ARBA00023136"/>
    </source>
</evidence>
<evidence type="ECO:0000259" key="17">
    <source>
        <dbReference type="Pfam" id="PF02270"/>
    </source>
</evidence>
<dbReference type="FunFam" id="1.10.10.10:FF:000035">
    <property type="entry name" value="General transcription factor IIF subunit 2"/>
    <property type="match status" value="1"/>
</dbReference>
<keyword evidence="12" id="KW-0804">Transcription</keyword>
<evidence type="ECO:0000256" key="2">
    <source>
        <dbReference type="ARBA" id="ARBA00006103"/>
    </source>
</evidence>
<keyword evidence="7 16" id="KW-1133">Transmembrane helix</keyword>
<dbReference type="GO" id="GO:0015031">
    <property type="term" value="P:protein transport"/>
    <property type="evidence" value="ECO:0007669"/>
    <property type="project" value="UniProtKB-KW"/>
</dbReference>
<dbReference type="SUPFAM" id="SSF50916">
    <property type="entry name" value="Rap30/74 interaction domains"/>
    <property type="match status" value="1"/>
</dbReference>
<accession>A0AAV3RAE9</accession>
<evidence type="ECO:0000256" key="1">
    <source>
        <dbReference type="ARBA" id="ARBA00004123"/>
    </source>
</evidence>
<keyword evidence="11 16" id="KW-0472">Membrane</keyword>
<keyword evidence="6" id="KW-0653">Protein transport</keyword>
<dbReference type="InterPro" id="IPR036388">
    <property type="entry name" value="WH-like_DNA-bd_sf"/>
</dbReference>
<evidence type="ECO:0000256" key="16">
    <source>
        <dbReference type="SAM" id="Phobius"/>
    </source>
</evidence>
<feature type="transmembrane region" description="Helical" evidence="16">
    <location>
        <begin position="46"/>
        <end position="68"/>
    </location>
</feature>
<dbReference type="AlphaFoldDB" id="A0AAV3RAE9"/>
<comment type="similarity">
    <text evidence="2">Belongs to the SEC61-beta family.</text>
</comment>